<feature type="chain" id="PRO_5021355642" evidence="10">
    <location>
        <begin position="27"/>
        <end position="1058"/>
    </location>
</feature>
<keyword evidence="14" id="KW-1185">Reference proteome</keyword>
<evidence type="ECO:0000256" key="9">
    <source>
        <dbReference type="RuleBase" id="RU003357"/>
    </source>
</evidence>
<comment type="subcellular location">
    <subcellularLocation>
        <location evidence="1 8">Cell outer membrane</location>
        <topology evidence="1 8">Multi-pass membrane protein</topology>
    </subcellularLocation>
</comment>
<organism evidence="13 14">
    <name type="scientific">Brevundimonas intermedia</name>
    <dbReference type="NCBI Taxonomy" id="74315"/>
    <lineage>
        <taxon>Bacteria</taxon>
        <taxon>Pseudomonadati</taxon>
        <taxon>Pseudomonadota</taxon>
        <taxon>Alphaproteobacteria</taxon>
        <taxon>Caulobacterales</taxon>
        <taxon>Caulobacteraceae</taxon>
        <taxon>Brevundimonas</taxon>
    </lineage>
</organism>
<dbReference type="OrthoDB" id="7051241at2"/>
<dbReference type="AlphaFoldDB" id="A0A4Y9RU11"/>
<evidence type="ECO:0000256" key="5">
    <source>
        <dbReference type="ARBA" id="ARBA00023077"/>
    </source>
</evidence>
<dbReference type="Pfam" id="PF07715">
    <property type="entry name" value="Plug"/>
    <property type="match status" value="1"/>
</dbReference>
<feature type="signal peptide" evidence="10">
    <location>
        <begin position="1"/>
        <end position="26"/>
    </location>
</feature>
<keyword evidence="3 8" id="KW-1134">Transmembrane beta strand</keyword>
<evidence type="ECO:0000256" key="2">
    <source>
        <dbReference type="ARBA" id="ARBA00022448"/>
    </source>
</evidence>
<dbReference type="PANTHER" id="PTHR47234">
    <property type="match status" value="1"/>
</dbReference>
<feature type="domain" description="TonB-dependent receptor plug" evidence="12">
    <location>
        <begin position="53"/>
        <end position="161"/>
    </location>
</feature>
<dbReference type="Gene3D" id="2.40.170.20">
    <property type="entry name" value="TonB-dependent receptor, beta-barrel domain"/>
    <property type="match status" value="1"/>
</dbReference>
<accession>A0A4Y9RU11</accession>
<keyword evidence="2 8" id="KW-0813">Transport</keyword>
<dbReference type="InterPro" id="IPR039426">
    <property type="entry name" value="TonB-dep_rcpt-like"/>
</dbReference>
<dbReference type="PANTHER" id="PTHR47234:SF2">
    <property type="entry name" value="TONB-DEPENDENT RECEPTOR"/>
    <property type="match status" value="1"/>
</dbReference>
<dbReference type="EMBL" id="SPVH01000006">
    <property type="protein sequence ID" value="TFW12393.1"/>
    <property type="molecule type" value="Genomic_DNA"/>
</dbReference>
<feature type="domain" description="TonB-dependent receptor-like beta-barrel" evidence="11">
    <location>
        <begin position="477"/>
        <end position="1029"/>
    </location>
</feature>
<dbReference type="Proteomes" id="UP000298216">
    <property type="component" value="Unassembled WGS sequence"/>
</dbReference>
<dbReference type="PROSITE" id="PS52016">
    <property type="entry name" value="TONB_DEPENDENT_REC_3"/>
    <property type="match status" value="1"/>
</dbReference>
<dbReference type="GO" id="GO:0009279">
    <property type="term" value="C:cell outer membrane"/>
    <property type="evidence" value="ECO:0007669"/>
    <property type="project" value="UniProtKB-SubCell"/>
</dbReference>
<dbReference type="InterPro" id="IPR036942">
    <property type="entry name" value="Beta-barrel_TonB_sf"/>
</dbReference>
<gene>
    <name evidence="13" type="ORF">EGY25_10255</name>
</gene>
<keyword evidence="13" id="KW-0675">Receptor</keyword>
<evidence type="ECO:0000313" key="13">
    <source>
        <dbReference type="EMBL" id="TFW12393.1"/>
    </source>
</evidence>
<evidence type="ECO:0000256" key="6">
    <source>
        <dbReference type="ARBA" id="ARBA00023136"/>
    </source>
</evidence>
<dbReference type="Pfam" id="PF00593">
    <property type="entry name" value="TonB_dep_Rec_b-barrel"/>
    <property type="match status" value="1"/>
</dbReference>
<dbReference type="InterPro" id="IPR000531">
    <property type="entry name" value="Beta-barrel_TonB"/>
</dbReference>
<evidence type="ECO:0000256" key="3">
    <source>
        <dbReference type="ARBA" id="ARBA00022452"/>
    </source>
</evidence>
<protein>
    <submittedName>
        <fullName evidence="13">TonB-dependent receptor</fullName>
    </submittedName>
</protein>
<evidence type="ECO:0000256" key="1">
    <source>
        <dbReference type="ARBA" id="ARBA00004571"/>
    </source>
</evidence>
<sequence length="1058" mass="112963">MHKKAVFRSILLGGSILGAISTPAFAQSTPDQPSEVDEIVVTGSRLSATAATQAAQPVQVVTAQSIEAQGVTQVADLLDRIPALQSSTSSAQANGGAATLNLRGMGAERTLTLVNGRRYVAGVPGSAAVDVSSIPAGLIERVEVLTGGASAVYGSDAVTGVVNFILKDDYEGTEMTVQGGLSGEGDAEEFYISLLHGRNFDNGRGNFTIGVQGNERSELYYGDRSYSKNNGTYDDYTNPALFFQVGDPLPPGRTLAQTRGRTILVGGAPRFAGTDASLITRAQTATPRAFIADPRFSISSTSGLIGIDLDGDGYADPAGFFSNPQVNADCNTNRNGQLGYGCYTVDPVTGQLRPFQDGLYAGSSNQSGGDGAAQVFDNQSLLPKESSYSVSFTANYNLSTFFNPFVEINASWNKGTTFSPYNTYDDSIPISLDNPFIPAALRALVNAEIAADPSVAGTAQIALSRDHIDIFDPKAVSDRRTYRAVVGTRGELDLGWNYELSFNYGRTERDTTFAVRLEDRFFAALDAVTDPVTGQAVCRSTLDPTAAPPISGLYPGFGGPVPNPFQTFTPGAGSDCRPLNLFGLGNVSPEASAFVGPLATDTSLIQQTVVSGFLAGDLSRWFSLPGGPISFALGGEYRKEQSDFNPNDYDEQGVTFRYATTAAVSGEFEVSEGFVEISFPLLADLPFAQTLTLNTAARFGDYTNIGNTETFKADLVWAPVTDVRFRGGVAKAVRAPNIAELFTPLQTAGFRPIDPCSAENITQGTSSREANCRADLARYGVTVGSTYDFEDPLTAQFFGAAGGNPDLQAETSDSWTAGVVLQPRFVPNFTLTADYWNIKIENAIASVSAQDIVNSCYDAPSIANQYCALLSRDDRPGSLTQGGLDYLQQSQVNFAGLEASGVDFNAVYRLDLGTFGKSEWGSLALGVGGTWLEDRNDFPFVADATLANPVKEQLNSPEWVVNTSVRWSVGDFTAGLFSNYQSKQTRSGVEIENTVSFDAPWNDPIWTHDASLSWDIDGKSDLILGVNNLTDEEPFLSTVATPVSARGRYVFVRFSKKL</sequence>
<keyword evidence="6 8" id="KW-0472">Membrane</keyword>
<evidence type="ECO:0000313" key="14">
    <source>
        <dbReference type="Proteomes" id="UP000298216"/>
    </source>
</evidence>
<dbReference type="SUPFAM" id="SSF56935">
    <property type="entry name" value="Porins"/>
    <property type="match status" value="1"/>
</dbReference>
<keyword evidence="7 8" id="KW-0998">Cell outer membrane</keyword>
<evidence type="ECO:0000259" key="11">
    <source>
        <dbReference type="Pfam" id="PF00593"/>
    </source>
</evidence>
<name>A0A4Y9RU11_9CAUL</name>
<evidence type="ECO:0000259" key="12">
    <source>
        <dbReference type="Pfam" id="PF07715"/>
    </source>
</evidence>
<reference evidence="13 14" key="1">
    <citation type="submission" date="2019-03" db="EMBL/GenBank/DDBJ databases">
        <title>Draft genome of Brevundimonas sp. a heavy metal resistant soil bacteria.</title>
        <authorList>
            <person name="Soto J."/>
        </authorList>
    </citation>
    <scope>NUCLEOTIDE SEQUENCE [LARGE SCALE GENOMIC DNA]</scope>
    <source>
        <strain evidence="13 14">B-10</strain>
    </source>
</reference>
<keyword evidence="10" id="KW-0732">Signal</keyword>
<dbReference type="RefSeq" id="WP_135194873.1">
    <property type="nucleotide sequence ID" value="NZ_SPVH01000006.1"/>
</dbReference>
<evidence type="ECO:0000256" key="10">
    <source>
        <dbReference type="SAM" id="SignalP"/>
    </source>
</evidence>
<keyword evidence="5 9" id="KW-0798">TonB box</keyword>
<comment type="caution">
    <text evidence="13">The sequence shown here is derived from an EMBL/GenBank/DDBJ whole genome shotgun (WGS) entry which is preliminary data.</text>
</comment>
<proteinExistence type="inferred from homology"/>
<dbReference type="Gene3D" id="2.170.130.10">
    <property type="entry name" value="TonB-dependent receptor, plug domain"/>
    <property type="match status" value="1"/>
</dbReference>
<evidence type="ECO:0000256" key="7">
    <source>
        <dbReference type="ARBA" id="ARBA00023237"/>
    </source>
</evidence>
<keyword evidence="4 8" id="KW-0812">Transmembrane</keyword>
<dbReference type="InterPro" id="IPR012910">
    <property type="entry name" value="Plug_dom"/>
</dbReference>
<evidence type="ECO:0000256" key="4">
    <source>
        <dbReference type="ARBA" id="ARBA00022692"/>
    </source>
</evidence>
<comment type="similarity">
    <text evidence="8 9">Belongs to the TonB-dependent receptor family.</text>
</comment>
<evidence type="ECO:0000256" key="8">
    <source>
        <dbReference type="PROSITE-ProRule" id="PRU01360"/>
    </source>
</evidence>
<dbReference type="InterPro" id="IPR037066">
    <property type="entry name" value="Plug_dom_sf"/>
</dbReference>